<feature type="coiled-coil region" evidence="7">
    <location>
        <begin position="631"/>
        <end position="683"/>
    </location>
</feature>
<feature type="coiled-coil region" evidence="7">
    <location>
        <begin position="792"/>
        <end position="833"/>
    </location>
</feature>
<dbReference type="Gene3D" id="1.10.287.1490">
    <property type="match status" value="1"/>
</dbReference>
<dbReference type="PANTHER" id="PTHR47968:SF75">
    <property type="entry name" value="CENTROMERE-ASSOCIATED PROTEIN E"/>
    <property type="match status" value="1"/>
</dbReference>
<evidence type="ECO:0000259" key="9">
    <source>
        <dbReference type="PROSITE" id="PS50067"/>
    </source>
</evidence>
<dbReference type="SMART" id="SM00129">
    <property type="entry name" value="KISc"/>
    <property type="match status" value="1"/>
</dbReference>
<evidence type="ECO:0000256" key="6">
    <source>
        <dbReference type="PROSITE-ProRule" id="PRU00283"/>
    </source>
</evidence>
<dbReference type="GO" id="GO:0000226">
    <property type="term" value="P:microtubule cytoskeleton organization"/>
    <property type="evidence" value="ECO:0007669"/>
    <property type="project" value="UniProtKB-ARBA"/>
</dbReference>
<dbReference type="EMBL" id="DF237494">
    <property type="protein sequence ID" value="GAQ89631.1"/>
    <property type="molecule type" value="Genomic_DNA"/>
</dbReference>
<comment type="similarity">
    <text evidence="1">Belongs to the TRAFAC class myosin-kinesin ATPase superfamily. Kinesin family. KIN-7 subfamily.</text>
</comment>
<dbReference type="GO" id="GO:1901987">
    <property type="term" value="P:regulation of cell cycle phase transition"/>
    <property type="evidence" value="ECO:0007669"/>
    <property type="project" value="UniProtKB-ARBA"/>
</dbReference>
<evidence type="ECO:0000256" key="5">
    <source>
        <dbReference type="ARBA" id="ARBA00023175"/>
    </source>
</evidence>
<dbReference type="GO" id="GO:0043515">
    <property type="term" value="F:kinetochore binding"/>
    <property type="evidence" value="ECO:0007669"/>
    <property type="project" value="UniProtKB-ARBA"/>
</dbReference>
<dbReference type="Gene3D" id="3.40.850.10">
    <property type="entry name" value="Kinesin motor domain"/>
    <property type="match status" value="1"/>
</dbReference>
<evidence type="ECO:0000256" key="2">
    <source>
        <dbReference type="ARBA" id="ARBA00022741"/>
    </source>
</evidence>
<feature type="compositionally biased region" description="Basic and acidic residues" evidence="8">
    <location>
        <begin position="2302"/>
        <end position="2312"/>
    </location>
</feature>
<reference evidence="10 11" key="1">
    <citation type="journal article" date="2014" name="Nat. Commun.">
        <title>Klebsormidium flaccidum genome reveals primary factors for plant terrestrial adaptation.</title>
        <authorList>
            <person name="Hori K."/>
            <person name="Maruyama F."/>
            <person name="Fujisawa T."/>
            <person name="Togashi T."/>
            <person name="Yamamoto N."/>
            <person name="Seo M."/>
            <person name="Sato S."/>
            <person name="Yamada T."/>
            <person name="Mori H."/>
            <person name="Tajima N."/>
            <person name="Moriyama T."/>
            <person name="Ikeuchi M."/>
            <person name="Watanabe M."/>
            <person name="Wada H."/>
            <person name="Kobayashi K."/>
            <person name="Saito M."/>
            <person name="Masuda T."/>
            <person name="Sasaki-Sekimoto Y."/>
            <person name="Mashiguchi K."/>
            <person name="Awai K."/>
            <person name="Shimojima M."/>
            <person name="Masuda S."/>
            <person name="Iwai M."/>
            <person name="Nobusawa T."/>
            <person name="Narise T."/>
            <person name="Kondo S."/>
            <person name="Saito H."/>
            <person name="Sato R."/>
            <person name="Murakawa M."/>
            <person name="Ihara Y."/>
            <person name="Oshima-Yamada Y."/>
            <person name="Ohtaka K."/>
            <person name="Satoh M."/>
            <person name="Sonobe K."/>
            <person name="Ishii M."/>
            <person name="Ohtani R."/>
            <person name="Kanamori-Sato M."/>
            <person name="Honoki R."/>
            <person name="Miyazaki D."/>
            <person name="Mochizuki H."/>
            <person name="Umetsu J."/>
            <person name="Higashi K."/>
            <person name="Shibata D."/>
            <person name="Kamiya Y."/>
            <person name="Sato N."/>
            <person name="Nakamura Y."/>
            <person name="Tabata S."/>
            <person name="Ida S."/>
            <person name="Kurokawa K."/>
            <person name="Ohta H."/>
        </authorList>
    </citation>
    <scope>NUCLEOTIDE SEQUENCE [LARGE SCALE GENOMIC DNA]</scope>
    <source>
        <strain evidence="10 11">NIES-2285</strain>
    </source>
</reference>
<feature type="coiled-coil region" evidence="7">
    <location>
        <begin position="1610"/>
        <end position="1901"/>
    </location>
</feature>
<proteinExistence type="inferred from homology"/>
<feature type="domain" description="Kinesin motor" evidence="9">
    <location>
        <begin position="3"/>
        <end position="336"/>
    </location>
</feature>
<dbReference type="GO" id="GO:0005524">
    <property type="term" value="F:ATP binding"/>
    <property type="evidence" value="ECO:0007669"/>
    <property type="project" value="UniProtKB-UniRule"/>
</dbReference>
<sequence length="2312" mass="255616">MEKISVSIRVRPLNKQEIAKGTPWIVDANSLHLCNERQQPIAGQAYTFDHVFNAGMPTQSIYQAVTEDIIQSTVSGFNGTVFAYGQTSSGKTHTMRGTPTEPGIIPLAIHHVFQMIEQTVDREFLLRVSYLEIYNEEINDLLNPENRKLPVHENLERGVFVAGLAEEIVMSAEHVLELMANGEAHRHIGETNMNQASSRSHTIFRMVIESREKLGDDDSSIEEHGCDAVRVSSLTLVDLAGSERVAKTGAEGARMKEGTHINKSLMTLGTVINKLAEGVEKNGGHIPYRDSKLTRILQPALGGNAKTAIICNVTPSLIHVEETRGTLQFAGRAKRIENCAQVNEIVTEAALLKRQQREIEELRRKLQGNNSEIMEGEIAKMRNAMLAIELEKERLALELEERRAEEQQRRAETEKRIREQQKKIDSLSHMVINSVVDDTQEKKSRKGNRRATWVPRIQPSVFTDLARDRPPLREVPQGLFGSGLPLPPRLGRSRDLPPAFDRLGEESPEPSTGRPFRISEENSLSDVGEESPGGVSLGRRSSGSRADSGRASIESAAAEPTAEQQLADLQQKYKELEERVQKEDQQNAASDQLDTAGLPELGSILEEDELPMGVMDRRGRSLGGADGHASVKALKAQLKQLEMEKVFMQRELDDLTAQTKMRASISKEELAAVYEELDEARRALADSPTSLVPSGASLDTLALQSRLSEALREKEAALQAAHEAEERAVQSARVQIQGLEERLAEALREKEAAEKGYKSAVNSARAHNEGLGACPAEVVLTTEEMPLLKTHITELQTLCEELQKELGLEKRAREEAEARASEVERTNAENEMVVAEFREKLDVMLEEKKGWEAVKTEEETCSGVPCATDFPDSEAELELAAKTEQLAQAEVALAEARQLVSELLNGKETGVGSVEATALEAELGEARVKIAELEGDLEEAVRVLEEDDVRRAEQQAALHRVEEELAQARAELAAKDDVTSEVEGLRAALATQKGVEEELTQTMSELAERANVAPEVEGPGTDGPEGISCKIESLEGDKNRLEKANESLAAELKDAELRAEKAEIESRTVAQRAEDITREKVALEDRMRVVQDEGSEVTTQREELARAQKEQEQIKSAAETAAAELEKQLGLLKEAGEERKGLLKTIAAMEGERQKMDQLMQSMGEEKDALLRSAELAVRDKEVRVAELETERARLEGVLRELEGERDALQRAVEESQRQAETVEREKEEAASGLRAQLQQVQEELGAVLNDKTALIERVALLTEARETLEANLRQQESSKESLEKQLAGSEEQLQSLVAEKAALEEAKSQLETTVASLEARVSALDSDCSNSRAALQTFAEQCARVTAALSELQHTLETSKQKLAAVETQKAELEAHLAETEAALATASQQRGEALQRVAELESQLETQRSVASEAFKELEATKQAQHKEVAALRADLAALRKEVAHCKAEPAALGKQRDALQKELEKLRAKMKDTEAKLKTALQDKNQLQAEKSAQERDLKRLRGQAGQIESNASKRESMAFKARDSLAVGLKSTKSELSSVQVALQNKSVELEKTAFELQMLQGSYKSLEGSVSELEGARECLTSRISEVEACLAGVSAERDQLAADAEAQSRELVLASQEAEKIAQELASLAAEHSALVDQLRAAEEGARRAEELAAELEKVKAEQAQVMEQMTESHFQFEEDRAAWEAKAAEAAKDKAEWEEQLASLIQLRTEMEARITGLDQERMQLKQQANEADSDKAALLEQVGALEQKTIEERKEYIEKKDQEVGRLVEEVAALKLQCEELEHQLALADKNLEDSNTTSSALETAARQREERLQEMLQQSMTQIAEARQELADRDDKVAQLQAASLRMDVLLDNANGKLQMAEDRATAAEEHVERVREQLARFKASAAQREKEIQDSAAEDRDEAERLWQEKVQAAEKAWQAQLAQRSAIVEQLQQQLAAAKDENESMRAVLNDLRARLEIEEERRKAAERDVEALAPSQGAAERVAQLEEEVGHLQAECLALKQEAQGSPSQGADSDQAVQMEGQLLEVTEQNRLLQKKLRKAEDMLERSKAWKEEVRRQREDEAKAKAELARLQASVERQEAERMQLAAELAAANAQNAKAPTRERGQFAAAAQASSEAAFQVKARVLLEERRDFKEKCHSLEGRLKELRTLVDRNGGKVTDFDKYAALKDLEYRVATGRAAADKLKAQVAQLEGQLKKTQSEKSQLQGKLQEVTFKNCALLRSESLHQLHAASPKKPSPGDGSAARPPLAERNKGLLVTSGDSNTPVKKSALSGHLSLTKATPPSLSRQSTRKEKENNALL</sequence>
<dbReference type="GO" id="GO:0140694">
    <property type="term" value="P:membraneless organelle assembly"/>
    <property type="evidence" value="ECO:0007669"/>
    <property type="project" value="UniProtKB-ARBA"/>
</dbReference>
<keyword evidence="4 7" id="KW-0175">Coiled coil</keyword>
<evidence type="ECO:0000313" key="11">
    <source>
        <dbReference type="Proteomes" id="UP000054558"/>
    </source>
</evidence>
<keyword evidence="11" id="KW-1185">Reference proteome</keyword>
<dbReference type="Proteomes" id="UP000054558">
    <property type="component" value="Unassembled WGS sequence"/>
</dbReference>
<evidence type="ECO:0000256" key="1">
    <source>
        <dbReference type="ARBA" id="ARBA00007310"/>
    </source>
</evidence>
<feature type="coiled-coil region" evidence="7">
    <location>
        <begin position="2186"/>
        <end position="2227"/>
    </location>
</feature>
<feature type="region of interest" description="Disordered" evidence="8">
    <location>
        <begin position="2240"/>
        <end position="2312"/>
    </location>
</feature>
<keyword evidence="2 6" id="KW-0547">Nucleotide-binding</keyword>
<dbReference type="GO" id="GO:0007018">
    <property type="term" value="P:microtubule-based movement"/>
    <property type="evidence" value="ECO:0007669"/>
    <property type="project" value="InterPro"/>
</dbReference>
<feature type="coiled-coil region" evidence="7">
    <location>
        <begin position="345"/>
        <end position="430"/>
    </location>
</feature>
<name>A0A1Y1IKF3_KLENI</name>
<feature type="region of interest" description="Disordered" evidence="8">
    <location>
        <begin position="462"/>
        <end position="565"/>
    </location>
</feature>
<feature type="compositionally biased region" description="Polar residues" evidence="8">
    <location>
        <begin position="1485"/>
        <end position="1494"/>
    </location>
</feature>
<feature type="binding site" evidence="6">
    <location>
        <begin position="85"/>
        <end position="92"/>
    </location>
    <ligand>
        <name>ATP</name>
        <dbReference type="ChEBI" id="CHEBI:30616"/>
    </ligand>
</feature>
<dbReference type="GO" id="GO:0008608">
    <property type="term" value="P:attachment of spindle microtubules to kinetochore"/>
    <property type="evidence" value="ECO:0007669"/>
    <property type="project" value="UniProtKB-ARBA"/>
</dbReference>
<dbReference type="STRING" id="105231.A0A1Y1IKF3"/>
<dbReference type="GO" id="GO:0033044">
    <property type="term" value="P:regulation of chromosome organization"/>
    <property type="evidence" value="ECO:0007669"/>
    <property type="project" value="UniProtKB-ARBA"/>
</dbReference>
<organism evidence="10 11">
    <name type="scientific">Klebsormidium nitens</name>
    <name type="common">Green alga</name>
    <name type="synonym">Ulothrix nitens</name>
    <dbReference type="NCBI Taxonomy" id="105231"/>
    <lineage>
        <taxon>Eukaryota</taxon>
        <taxon>Viridiplantae</taxon>
        <taxon>Streptophyta</taxon>
        <taxon>Klebsormidiophyceae</taxon>
        <taxon>Klebsormidiales</taxon>
        <taxon>Klebsormidiaceae</taxon>
        <taxon>Klebsormidium</taxon>
    </lineage>
</organism>
<dbReference type="SUPFAM" id="SSF57997">
    <property type="entry name" value="Tropomyosin"/>
    <property type="match status" value="1"/>
</dbReference>
<dbReference type="PRINTS" id="PR00380">
    <property type="entry name" value="KINESINHEAVY"/>
</dbReference>
<evidence type="ECO:0000256" key="3">
    <source>
        <dbReference type="ARBA" id="ARBA00022840"/>
    </source>
</evidence>
<dbReference type="InterPro" id="IPR019821">
    <property type="entry name" value="Kinesin_motor_CS"/>
</dbReference>
<feature type="coiled-coil region" evidence="7">
    <location>
        <begin position="1932"/>
        <end position="2107"/>
    </location>
</feature>
<protein>
    <submittedName>
        <fullName evidence="10">Kinesin-related protein</fullName>
    </submittedName>
</protein>
<feature type="coiled-coil region" evidence="7">
    <location>
        <begin position="879"/>
        <end position="978"/>
    </location>
</feature>
<keyword evidence="5 6" id="KW-0505">Motor protein</keyword>
<accession>A0A1Y1IKF3</accession>
<feature type="coiled-coil region" evidence="7">
    <location>
        <begin position="707"/>
        <end position="756"/>
    </location>
</feature>
<dbReference type="OrthoDB" id="3176171at2759"/>
<dbReference type="GO" id="GO:0042327">
    <property type="term" value="P:positive regulation of phosphorylation"/>
    <property type="evidence" value="ECO:0007669"/>
    <property type="project" value="UniProtKB-ARBA"/>
</dbReference>
<dbReference type="GO" id="GO:0000278">
    <property type="term" value="P:mitotic cell cycle"/>
    <property type="evidence" value="ECO:0007669"/>
    <property type="project" value="UniProtKB-ARBA"/>
</dbReference>
<gene>
    <name evidence="10" type="ORF">KFL_005450010</name>
</gene>
<dbReference type="PANTHER" id="PTHR47968">
    <property type="entry name" value="CENTROMERE PROTEIN E"/>
    <property type="match status" value="1"/>
</dbReference>
<dbReference type="GO" id="GO:0000779">
    <property type="term" value="C:condensed chromosome, centromeric region"/>
    <property type="evidence" value="ECO:0007669"/>
    <property type="project" value="UniProtKB-ARBA"/>
</dbReference>
<evidence type="ECO:0000256" key="8">
    <source>
        <dbReference type="SAM" id="MobiDB-lite"/>
    </source>
</evidence>
<dbReference type="PROSITE" id="PS50067">
    <property type="entry name" value="KINESIN_MOTOR_2"/>
    <property type="match status" value="1"/>
</dbReference>
<keyword evidence="3 6" id="KW-0067">ATP-binding</keyword>
<dbReference type="PROSITE" id="PS00411">
    <property type="entry name" value="KINESIN_MOTOR_1"/>
    <property type="match status" value="1"/>
</dbReference>
<evidence type="ECO:0000313" key="10">
    <source>
        <dbReference type="EMBL" id="GAQ89631.1"/>
    </source>
</evidence>
<dbReference type="SUPFAM" id="SSF52540">
    <property type="entry name" value="P-loop containing nucleoside triphosphate hydrolases"/>
    <property type="match status" value="1"/>
</dbReference>
<dbReference type="InterPro" id="IPR001752">
    <property type="entry name" value="Kinesin_motor_dom"/>
</dbReference>
<dbReference type="InterPro" id="IPR027640">
    <property type="entry name" value="Kinesin-like_fam"/>
</dbReference>
<evidence type="ECO:0000256" key="7">
    <source>
        <dbReference type="SAM" id="Coils"/>
    </source>
</evidence>
<dbReference type="GO" id="GO:0003777">
    <property type="term" value="F:microtubule motor activity"/>
    <property type="evidence" value="ECO:0007669"/>
    <property type="project" value="InterPro"/>
</dbReference>
<dbReference type="OMA" id="WKTRATS"/>
<evidence type="ECO:0000256" key="4">
    <source>
        <dbReference type="ARBA" id="ARBA00023054"/>
    </source>
</evidence>
<feature type="region of interest" description="Disordered" evidence="8">
    <location>
        <begin position="1485"/>
        <end position="1504"/>
    </location>
</feature>
<dbReference type="PROSITE" id="PS00326">
    <property type="entry name" value="TROPOMYOSIN"/>
    <property type="match status" value="1"/>
</dbReference>
<dbReference type="InterPro" id="IPR036961">
    <property type="entry name" value="Kinesin_motor_dom_sf"/>
</dbReference>
<dbReference type="Pfam" id="PF00225">
    <property type="entry name" value="Kinesin"/>
    <property type="match status" value="1"/>
</dbReference>
<dbReference type="GO" id="GO:0008017">
    <property type="term" value="F:microtubule binding"/>
    <property type="evidence" value="ECO:0007669"/>
    <property type="project" value="InterPro"/>
</dbReference>
<feature type="compositionally biased region" description="Polar residues" evidence="8">
    <location>
        <begin position="2290"/>
        <end position="2300"/>
    </location>
</feature>
<dbReference type="InterPro" id="IPR000533">
    <property type="entry name" value="Tropomyosin"/>
</dbReference>
<dbReference type="CDD" id="cd01374">
    <property type="entry name" value="KISc_CENP_E"/>
    <property type="match status" value="1"/>
</dbReference>
<dbReference type="FunFam" id="3.40.850.10:FF:000026">
    <property type="entry name" value="Centromere-associated protein E"/>
    <property type="match status" value="1"/>
</dbReference>
<feature type="compositionally biased region" description="Low complexity" evidence="8">
    <location>
        <begin position="532"/>
        <end position="552"/>
    </location>
</feature>
<dbReference type="InterPro" id="IPR027417">
    <property type="entry name" value="P-loop_NTPase"/>
</dbReference>